<dbReference type="EMBL" id="VIIS01001799">
    <property type="protein sequence ID" value="KAF0292698.1"/>
    <property type="molecule type" value="Genomic_DNA"/>
</dbReference>
<evidence type="ECO:0000256" key="1">
    <source>
        <dbReference type="SAM" id="MobiDB-lite"/>
    </source>
</evidence>
<reference evidence="2 3" key="1">
    <citation type="submission" date="2019-07" db="EMBL/GenBank/DDBJ databases">
        <title>Draft genome assembly of a fouling barnacle, Amphibalanus amphitrite (Darwin, 1854): The first reference genome for Thecostraca.</title>
        <authorList>
            <person name="Kim W."/>
        </authorList>
    </citation>
    <scope>NUCLEOTIDE SEQUENCE [LARGE SCALE GENOMIC DNA]</scope>
    <source>
        <strain evidence="2">SNU_AA5</strain>
        <tissue evidence="2">Soma without cirri and trophi</tissue>
    </source>
</reference>
<feature type="region of interest" description="Disordered" evidence="1">
    <location>
        <begin position="513"/>
        <end position="539"/>
    </location>
</feature>
<feature type="region of interest" description="Disordered" evidence="1">
    <location>
        <begin position="646"/>
        <end position="677"/>
    </location>
</feature>
<dbReference type="OrthoDB" id="6357173at2759"/>
<protein>
    <submittedName>
        <fullName evidence="2">Uncharacterized protein</fullName>
    </submittedName>
</protein>
<sequence length="750" mass="83561">MQYLCWRIRSGVRLSVGSPSPDQQRPTTRLPECHSPEELTLRPSGFQMELGEPYYGDSGDPYYGDAGDPYGDGAYFEDDGDGVSWQRPRRPVVIGANWRRRTKRTYDYIHRLREAYYEPMTDYLDRRNGGWHATARPPAARSFDERVCSTRYGPRARASPPPRPPPVPEHHRKTFSDDLLEALGVSLPDPARLPDPRELRKEDPVVRGPLRPQQFNNYVPTTSDKILEAMGVSAMSRYRRPRHHTYDYNYKVGESSYQDMLAYLDRKQGLRSASPPPGRKSFAERFVEKPIYGDVGALALGSAAGRPLAGGSVDGETRAALADADLEAEEFIAALKRRPRAQANGPSALAGEPGEDLGTRTRRALQKIDADFEAMGLFDRAPAASAALAVREDGEAAALSSAKPTVTDTRPRLQRAAMSASLYPALGRRNNLLRSLRAEAAVDRSFYDPAVDRQTLYSLPQRARFWPGSDTLYGDEWQYWYGDIAIPEELSRPRRRPSCLDDEQGLNERLLRKMRSDKGEFSSGAAQRRSSASRIESVADAAESSMEHLARARSLRASSVSRLQATRDSMERDARAIRASSLSRRAVTPSFSEDPYADIDIPEELTRPRRRPVSLQRESDALVSAEEASAASRASKYLRSVRSVSVQKMSSSEQQTSSQEIRSSARGRSALRSSAATAGDSEYLGLDGNKVYVPPWLENHPIPDPPQRRAPPAGAIWPEKRPFYDLKNDYDAMLSYMGVTKELKKAVGAA</sequence>
<name>A0A6A4VRK5_AMPAM</name>
<feature type="region of interest" description="Disordered" evidence="1">
    <location>
        <begin position="697"/>
        <end position="717"/>
    </location>
</feature>
<comment type="caution">
    <text evidence="2">The sequence shown here is derived from an EMBL/GenBank/DDBJ whole genome shotgun (WGS) entry which is preliminary data.</text>
</comment>
<evidence type="ECO:0000313" key="2">
    <source>
        <dbReference type="EMBL" id="KAF0292698.1"/>
    </source>
</evidence>
<dbReference type="AlphaFoldDB" id="A0A6A4VRK5"/>
<feature type="region of interest" description="Disordered" evidence="1">
    <location>
        <begin position="152"/>
        <end position="172"/>
    </location>
</feature>
<evidence type="ECO:0000313" key="3">
    <source>
        <dbReference type="Proteomes" id="UP000440578"/>
    </source>
</evidence>
<feature type="compositionally biased region" description="Low complexity" evidence="1">
    <location>
        <begin position="522"/>
        <end position="534"/>
    </location>
</feature>
<organism evidence="2 3">
    <name type="scientific">Amphibalanus amphitrite</name>
    <name type="common">Striped barnacle</name>
    <name type="synonym">Balanus amphitrite</name>
    <dbReference type="NCBI Taxonomy" id="1232801"/>
    <lineage>
        <taxon>Eukaryota</taxon>
        <taxon>Metazoa</taxon>
        <taxon>Ecdysozoa</taxon>
        <taxon>Arthropoda</taxon>
        <taxon>Crustacea</taxon>
        <taxon>Multicrustacea</taxon>
        <taxon>Cirripedia</taxon>
        <taxon>Thoracica</taxon>
        <taxon>Thoracicalcarea</taxon>
        <taxon>Balanomorpha</taxon>
        <taxon>Balanoidea</taxon>
        <taxon>Balanidae</taxon>
        <taxon>Amphibalaninae</taxon>
        <taxon>Amphibalanus</taxon>
    </lineage>
</organism>
<gene>
    <name evidence="2" type="ORF">FJT64_009317</name>
</gene>
<dbReference type="Proteomes" id="UP000440578">
    <property type="component" value="Unassembled WGS sequence"/>
</dbReference>
<accession>A0A6A4VRK5</accession>
<keyword evidence="3" id="KW-1185">Reference proteome</keyword>
<feature type="region of interest" description="Disordered" evidence="1">
    <location>
        <begin position="581"/>
        <end position="624"/>
    </location>
</feature>
<feature type="compositionally biased region" description="Low complexity" evidence="1">
    <location>
        <begin position="650"/>
        <end position="677"/>
    </location>
</feature>
<proteinExistence type="predicted"/>